<protein>
    <submittedName>
        <fullName evidence="6">Spermidine synthase</fullName>
    </submittedName>
</protein>
<dbReference type="RefSeq" id="WP_134760372.1">
    <property type="nucleotide sequence ID" value="NZ_CP038152.1"/>
</dbReference>
<feature type="active site" description="Proton acceptor" evidence="4">
    <location>
        <position position="154"/>
    </location>
</feature>
<dbReference type="CDD" id="cd02440">
    <property type="entry name" value="AdoMet_MTases"/>
    <property type="match status" value="1"/>
</dbReference>
<feature type="domain" description="PABS" evidence="5">
    <location>
        <begin position="1"/>
        <end position="232"/>
    </location>
</feature>
<keyword evidence="3 4" id="KW-0620">Polyamine biosynthesis</keyword>
<evidence type="ECO:0000256" key="1">
    <source>
        <dbReference type="ARBA" id="ARBA00007867"/>
    </source>
</evidence>
<keyword evidence="7" id="KW-1185">Reference proteome</keyword>
<dbReference type="InterPro" id="IPR029063">
    <property type="entry name" value="SAM-dependent_MTases_sf"/>
</dbReference>
<dbReference type="InterPro" id="IPR030374">
    <property type="entry name" value="PABS"/>
</dbReference>
<keyword evidence="2 4" id="KW-0808">Transferase</keyword>
<evidence type="ECO:0000313" key="6">
    <source>
        <dbReference type="EMBL" id="QBR04209.1"/>
    </source>
</evidence>
<dbReference type="NCBIfam" id="NF037959">
    <property type="entry name" value="MFS_SpdSyn"/>
    <property type="match status" value="1"/>
</dbReference>
<dbReference type="PANTHER" id="PTHR43317">
    <property type="entry name" value="THERMOSPERMINE SYNTHASE ACAULIS5"/>
    <property type="match status" value="1"/>
</dbReference>
<dbReference type="GO" id="GO:0006596">
    <property type="term" value="P:polyamine biosynthetic process"/>
    <property type="evidence" value="ECO:0007669"/>
    <property type="project" value="UniProtKB-UniRule"/>
</dbReference>
<keyword evidence="6" id="KW-0614">Plasmid</keyword>
<reference evidence="6 7" key="1">
    <citation type="submission" date="2019-03" db="EMBL/GenBank/DDBJ databases">
        <title>Paraburkholderia sp. 7MH5, isolated from subtropical forest soil.</title>
        <authorList>
            <person name="Gao Z.-H."/>
            <person name="Qiu L.-H."/>
        </authorList>
    </citation>
    <scope>NUCLEOTIDE SEQUENCE [LARGE SCALE GENOMIC DNA]</scope>
    <source>
        <strain evidence="6 7">7MH5</strain>
        <plasmid evidence="6 7">unnamed1</plasmid>
    </source>
</reference>
<dbReference type="Proteomes" id="UP000295727">
    <property type="component" value="Plasmid unnamed1"/>
</dbReference>
<sequence>MPSWKNPAFPSGQDVLDAFFPELPRRHLDVPVVREGLRTRSLCFGVLDVQTAMCKSDPLALQLPYTRAMMAFELFQPAPSHILVVGLGGGSLSKYCHCRFPRAVVTTIEIDERVIALRRQFHIPADSARFRVIHADAAAHLAELHNDADVILLDGFDAFGLPANLASHAFYDACHAALRENGVLVANLLERGSRAAACLERIGYAFGQRPFCTHAVRGGNPVAMVVKTASAPDWPALHARARDIALRGGLEYHAHVKNMERNDSGRPARNAVACVVHGT</sequence>
<dbReference type="OrthoDB" id="117774at2"/>
<evidence type="ECO:0000256" key="4">
    <source>
        <dbReference type="PROSITE-ProRule" id="PRU00354"/>
    </source>
</evidence>
<dbReference type="Gene3D" id="3.40.50.150">
    <property type="entry name" value="Vaccinia Virus protein VP39"/>
    <property type="match status" value="1"/>
</dbReference>
<evidence type="ECO:0000313" key="7">
    <source>
        <dbReference type="Proteomes" id="UP000295727"/>
    </source>
</evidence>
<proteinExistence type="inferred from homology"/>
<comment type="similarity">
    <text evidence="1">Belongs to the spermidine/spermine synthase family.</text>
</comment>
<geneLocation type="plasmid" evidence="6 7">
    <name>unnamed1</name>
</geneLocation>
<dbReference type="AlphaFoldDB" id="A0A4P7D663"/>
<name>A0A4P7D663_9BURK</name>
<evidence type="ECO:0000259" key="5">
    <source>
        <dbReference type="PROSITE" id="PS51006"/>
    </source>
</evidence>
<gene>
    <name evidence="6" type="ORF">E1956_44590</name>
</gene>
<evidence type="ECO:0000256" key="2">
    <source>
        <dbReference type="ARBA" id="ARBA00022679"/>
    </source>
</evidence>
<dbReference type="EMBL" id="CP038152">
    <property type="protein sequence ID" value="QBR04209.1"/>
    <property type="molecule type" value="Genomic_DNA"/>
</dbReference>
<accession>A0A4P7D663</accession>
<dbReference type="SUPFAM" id="SSF53335">
    <property type="entry name" value="S-adenosyl-L-methionine-dependent methyltransferases"/>
    <property type="match status" value="1"/>
</dbReference>
<dbReference type="GO" id="GO:0016740">
    <property type="term" value="F:transferase activity"/>
    <property type="evidence" value="ECO:0007669"/>
    <property type="project" value="UniProtKB-UniRule"/>
</dbReference>
<organism evidence="6 7">
    <name type="scientific">Paraburkholderia pallida</name>
    <dbReference type="NCBI Taxonomy" id="2547399"/>
    <lineage>
        <taxon>Bacteria</taxon>
        <taxon>Pseudomonadati</taxon>
        <taxon>Pseudomonadota</taxon>
        <taxon>Betaproteobacteria</taxon>
        <taxon>Burkholderiales</taxon>
        <taxon>Burkholderiaceae</taxon>
        <taxon>Paraburkholderia</taxon>
    </lineage>
</organism>
<dbReference type="KEGG" id="ppai:E1956_44590"/>
<dbReference type="Pfam" id="PF01564">
    <property type="entry name" value="Spermine_synth"/>
    <property type="match status" value="1"/>
</dbReference>
<dbReference type="PROSITE" id="PS51006">
    <property type="entry name" value="PABS_2"/>
    <property type="match status" value="1"/>
</dbReference>
<evidence type="ECO:0000256" key="3">
    <source>
        <dbReference type="ARBA" id="ARBA00023115"/>
    </source>
</evidence>
<dbReference type="PANTHER" id="PTHR43317:SF1">
    <property type="entry name" value="THERMOSPERMINE SYNTHASE ACAULIS5"/>
    <property type="match status" value="1"/>
</dbReference>